<dbReference type="EMBL" id="CAJNOQ010000341">
    <property type="protein sequence ID" value="CAF0789788.1"/>
    <property type="molecule type" value="Genomic_DNA"/>
</dbReference>
<dbReference type="Proteomes" id="UP000681722">
    <property type="component" value="Unassembled WGS sequence"/>
</dbReference>
<gene>
    <name evidence="1" type="ORF">GPM918_LOCUS2937</name>
    <name evidence="2" type="ORF">OVA965_LOCUS41691</name>
    <name evidence="3" type="ORF">SRO942_LOCUS2937</name>
    <name evidence="4" type="ORF">TMI583_LOCUS43412</name>
</gene>
<sequence>MELLSFSPGKVYGVLKAKITTDNGEYKSNRTGMSHYNLITTDDQEKNPEQYQVNIDIQSLHEPNVHIYFIDNYKNSLLEQFSTLDDGFTPLESNADTLALDYIRENLFPIKDLTQSTALSADEIASVLDKYLESDPNIIVFGTKYDDKTKLSKEHYGKKRALYQNKPTKGVDDVHLNQTVGKNNEDEYQDGALFVETEPGSYTAFFFAFTNQCESLSTIPEAGNSDDYTL</sequence>
<evidence type="ECO:0000313" key="2">
    <source>
        <dbReference type="EMBL" id="CAF1593832.1"/>
    </source>
</evidence>
<comment type="caution">
    <text evidence="1">The sequence shown here is derived from an EMBL/GenBank/DDBJ whole genome shotgun (WGS) entry which is preliminary data.</text>
</comment>
<evidence type="ECO:0000313" key="1">
    <source>
        <dbReference type="EMBL" id="CAF0789788.1"/>
    </source>
</evidence>
<dbReference type="OrthoDB" id="10021245at2759"/>
<evidence type="ECO:0000313" key="5">
    <source>
        <dbReference type="Proteomes" id="UP000663829"/>
    </source>
</evidence>
<dbReference type="AlphaFoldDB" id="A0A813S5C5"/>
<dbReference type="EMBL" id="CAJNOK010048871">
    <property type="protein sequence ID" value="CAF1593832.1"/>
    <property type="molecule type" value="Genomic_DNA"/>
</dbReference>
<protein>
    <submittedName>
        <fullName evidence="1">Uncharacterized protein</fullName>
    </submittedName>
</protein>
<name>A0A813S5C5_9BILA</name>
<evidence type="ECO:0000313" key="4">
    <source>
        <dbReference type="EMBL" id="CAF4399005.1"/>
    </source>
</evidence>
<evidence type="ECO:0000313" key="3">
    <source>
        <dbReference type="EMBL" id="CAF3573966.1"/>
    </source>
</evidence>
<proteinExistence type="predicted"/>
<dbReference type="Proteomes" id="UP000677228">
    <property type="component" value="Unassembled WGS sequence"/>
</dbReference>
<dbReference type="Proteomes" id="UP000682733">
    <property type="component" value="Unassembled WGS sequence"/>
</dbReference>
<reference evidence="1" key="1">
    <citation type="submission" date="2021-02" db="EMBL/GenBank/DDBJ databases">
        <authorList>
            <person name="Nowell W R."/>
        </authorList>
    </citation>
    <scope>NUCLEOTIDE SEQUENCE</scope>
</reference>
<dbReference type="EMBL" id="CAJOBA010072403">
    <property type="protein sequence ID" value="CAF4399005.1"/>
    <property type="molecule type" value="Genomic_DNA"/>
</dbReference>
<dbReference type="InterPro" id="IPR019268">
    <property type="entry name" value="DUF2278"/>
</dbReference>
<dbReference type="Proteomes" id="UP000663829">
    <property type="component" value="Unassembled WGS sequence"/>
</dbReference>
<dbReference type="EMBL" id="CAJOBC010000341">
    <property type="protein sequence ID" value="CAF3573966.1"/>
    <property type="molecule type" value="Genomic_DNA"/>
</dbReference>
<organism evidence="1 5">
    <name type="scientific">Didymodactylos carnosus</name>
    <dbReference type="NCBI Taxonomy" id="1234261"/>
    <lineage>
        <taxon>Eukaryota</taxon>
        <taxon>Metazoa</taxon>
        <taxon>Spiralia</taxon>
        <taxon>Gnathifera</taxon>
        <taxon>Rotifera</taxon>
        <taxon>Eurotatoria</taxon>
        <taxon>Bdelloidea</taxon>
        <taxon>Philodinida</taxon>
        <taxon>Philodinidae</taxon>
        <taxon>Didymodactylos</taxon>
    </lineage>
</organism>
<keyword evidence="5" id="KW-1185">Reference proteome</keyword>
<accession>A0A813S5C5</accession>
<dbReference type="Pfam" id="PF10042">
    <property type="entry name" value="DUF2278"/>
    <property type="match status" value="1"/>
</dbReference>